<accession>A0A022S1N8</accession>
<evidence type="ECO:0000313" key="4">
    <source>
        <dbReference type="Proteomes" id="UP000030748"/>
    </source>
</evidence>
<dbReference type="PIRSF" id="PIRSF002703">
    <property type="entry name" value="Thaumatin"/>
    <property type="match status" value="1"/>
</dbReference>
<protein>
    <recommendedName>
        <fullName evidence="5">Thaumatin-like protein</fullName>
    </recommendedName>
</protein>
<dbReference type="eggNOG" id="ENOG502QVSQ">
    <property type="taxonomic scope" value="Eukaryota"/>
</dbReference>
<feature type="disulfide bond" evidence="1">
    <location>
        <begin position="161"/>
        <end position="221"/>
    </location>
</feature>
<evidence type="ECO:0008006" key="5">
    <source>
        <dbReference type="Google" id="ProtNLM"/>
    </source>
</evidence>
<feature type="disulfide bond" evidence="1">
    <location>
        <begin position="96"/>
        <end position="103"/>
    </location>
</feature>
<dbReference type="Proteomes" id="UP000030748">
    <property type="component" value="Unassembled WGS sequence"/>
</dbReference>
<dbReference type="EMBL" id="KI630173">
    <property type="protein sequence ID" value="EYU45813.1"/>
    <property type="molecule type" value="Genomic_DNA"/>
</dbReference>
<feature type="disulfide bond" evidence="1">
    <location>
        <begin position="168"/>
        <end position="184"/>
    </location>
</feature>
<feature type="non-terminal residue" evidence="3">
    <location>
        <position position="245"/>
    </location>
</feature>
<evidence type="ECO:0000256" key="1">
    <source>
        <dbReference type="PIRSR" id="PIRSR002703-1"/>
    </source>
</evidence>
<name>A0A022S1N8_ERYGU</name>
<dbReference type="PANTHER" id="PTHR31048">
    <property type="entry name" value="OS03G0233200 PROTEIN"/>
    <property type="match status" value="1"/>
</dbReference>
<gene>
    <name evidence="3" type="ORF">MIMGU_mgv1a025033mg</name>
</gene>
<dbReference type="FunFam" id="2.60.110.10:FF:000004">
    <property type="entry name" value="THAUMATIN-LIKE PROTEIN 1"/>
    <property type="match status" value="1"/>
</dbReference>
<dbReference type="InterPro" id="IPR037176">
    <property type="entry name" value="Osmotin/thaumatin-like_sf"/>
</dbReference>
<organism evidence="3 4">
    <name type="scientific">Erythranthe guttata</name>
    <name type="common">Yellow monkey flower</name>
    <name type="synonym">Mimulus guttatus</name>
    <dbReference type="NCBI Taxonomy" id="4155"/>
    <lineage>
        <taxon>Eukaryota</taxon>
        <taxon>Viridiplantae</taxon>
        <taxon>Streptophyta</taxon>
        <taxon>Embryophyta</taxon>
        <taxon>Tracheophyta</taxon>
        <taxon>Spermatophyta</taxon>
        <taxon>Magnoliopsida</taxon>
        <taxon>eudicotyledons</taxon>
        <taxon>Gunneridae</taxon>
        <taxon>Pentapetalae</taxon>
        <taxon>asterids</taxon>
        <taxon>lamiids</taxon>
        <taxon>Lamiales</taxon>
        <taxon>Phrymaceae</taxon>
        <taxon>Erythranthe</taxon>
    </lineage>
</organism>
<evidence type="ECO:0000256" key="2">
    <source>
        <dbReference type="SAM" id="SignalP"/>
    </source>
</evidence>
<sequence length="245" mass="26364">MALYLFILIILLTTPPSTSTPTTVLTLYNMCDNDIWPAFQGRPEDSVPRNGGFQLSAGHAVYIKMPPQWAGRIWARTGCIFDRKGNTTGNCLTGDCAGGSLECAGRGGQPPMTLAEFTFGVGPMDIYGISIVDGFNIPMVIWPGGVAFEHPVKGNCSVPDCADVNKRCPEELQIKGSQGEIVACRSACNAFHTDEYCCVGAYSSPGACKPTNYSRIFKDACPDARSYAFDDASHTDCQRGVSYTV</sequence>
<evidence type="ECO:0000313" key="3">
    <source>
        <dbReference type="EMBL" id="EYU45813.1"/>
    </source>
</evidence>
<feature type="chain" id="PRO_5001505605" description="Thaumatin-like protein" evidence="2">
    <location>
        <begin position="20"/>
        <end position="245"/>
    </location>
</feature>
<dbReference type="SMART" id="SM00205">
    <property type="entry name" value="THN"/>
    <property type="match status" value="1"/>
</dbReference>
<dbReference type="Gene3D" id="2.60.110.10">
    <property type="entry name" value="Thaumatin"/>
    <property type="match status" value="1"/>
</dbReference>
<keyword evidence="2" id="KW-0732">Signal</keyword>
<dbReference type="AlphaFoldDB" id="A0A022S1N8"/>
<keyword evidence="4" id="KW-1185">Reference proteome</keyword>
<dbReference type="PROSITE" id="PS51367">
    <property type="entry name" value="THAUMATIN_2"/>
    <property type="match status" value="1"/>
</dbReference>
<feature type="disulfide bond" evidence="1">
    <location>
        <begin position="198"/>
        <end position="208"/>
    </location>
</feature>
<keyword evidence="1" id="KW-1015">Disulfide bond</keyword>
<dbReference type="CDD" id="cd09218">
    <property type="entry name" value="TLP-PA"/>
    <property type="match status" value="1"/>
</dbReference>
<dbReference type="InterPro" id="IPR001938">
    <property type="entry name" value="Thaumatin"/>
</dbReference>
<feature type="disulfide bond" evidence="1">
    <location>
        <begin position="156"/>
        <end position="237"/>
    </location>
</feature>
<reference evidence="3 4" key="1">
    <citation type="journal article" date="2013" name="Proc. Natl. Acad. Sci. U.S.A.">
        <title>Fine-scale variation in meiotic recombination in Mimulus inferred from population shotgun sequencing.</title>
        <authorList>
            <person name="Hellsten U."/>
            <person name="Wright K.M."/>
            <person name="Jenkins J."/>
            <person name="Shu S."/>
            <person name="Yuan Y."/>
            <person name="Wessler S.R."/>
            <person name="Schmutz J."/>
            <person name="Willis J.H."/>
            <person name="Rokhsar D.S."/>
        </authorList>
    </citation>
    <scope>NUCLEOTIDE SEQUENCE [LARGE SCALE GENOMIC DNA]</scope>
    <source>
        <strain evidence="4">cv. DUN x IM62</strain>
    </source>
</reference>
<proteinExistence type="predicted"/>
<dbReference type="SUPFAM" id="SSF49870">
    <property type="entry name" value="Osmotin, thaumatin-like protein"/>
    <property type="match status" value="1"/>
</dbReference>
<feature type="signal peptide" evidence="2">
    <location>
        <begin position="1"/>
        <end position="19"/>
    </location>
</feature>
<feature type="disulfide bond" evidence="1">
    <location>
        <begin position="79"/>
        <end position="91"/>
    </location>
</feature>
<dbReference type="PRINTS" id="PR00347">
    <property type="entry name" value="THAUMATIN"/>
</dbReference>
<dbReference type="STRING" id="4155.A0A022S1N8"/>
<dbReference type="GO" id="GO:0006952">
    <property type="term" value="P:defense response"/>
    <property type="evidence" value="ECO:0000318"/>
    <property type="project" value="GO_Central"/>
</dbReference>
<feature type="disulfide bond" evidence="1">
    <location>
        <begin position="188"/>
        <end position="197"/>
    </location>
</feature>
<dbReference type="Pfam" id="PF00314">
    <property type="entry name" value="Thaumatin"/>
    <property type="match status" value="1"/>
</dbReference>